<dbReference type="Proteomes" id="UP000075809">
    <property type="component" value="Unassembled WGS sequence"/>
</dbReference>
<feature type="non-terminal residue" evidence="3">
    <location>
        <position position="1"/>
    </location>
</feature>
<dbReference type="EMBL" id="KQ982649">
    <property type="protein sequence ID" value="KYQ52940.1"/>
    <property type="molecule type" value="Genomic_DNA"/>
</dbReference>
<evidence type="ECO:0000313" key="4">
    <source>
        <dbReference type="Proteomes" id="UP000075809"/>
    </source>
</evidence>
<dbReference type="InterPro" id="IPR036058">
    <property type="entry name" value="Kazal_dom_sf"/>
</dbReference>
<gene>
    <name evidence="3" type="ORF">ALC60_07666</name>
</gene>
<dbReference type="InterPro" id="IPR050653">
    <property type="entry name" value="Prot_Inhib_GrowthFact_Antg"/>
</dbReference>
<dbReference type="InterPro" id="IPR002350">
    <property type="entry name" value="Kazal_dom"/>
</dbReference>
<name>A0A151WYG0_9HYME</name>
<keyword evidence="1" id="KW-1015">Disulfide bond</keyword>
<evidence type="ECO:0000313" key="3">
    <source>
        <dbReference type="EMBL" id="KYQ52940.1"/>
    </source>
</evidence>
<sequence length="158" mass="17911">RAFFLISEPCEKIYCAWGATCIVSENGKGLCQCSTDCPLTSDPVCGSDDVTYTNHCHLRQASCQNRKNIRLKHKGACAHPYMNHYERPDNADAQGHESSSAYPALKGRMKLQGREIFLPSDWRTMREPSSYERLKIPLRYFGVPLKCADVYTSRSRIS</sequence>
<dbReference type="Pfam" id="PF07648">
    <property type="entry name" value="Kazal_2"/>
    <property type="match status" value="1"/>
</dbReference>
<dbReference type="GO" id="GO:0030154">
    <property type="term" value="P:cell differentiation"/>
    <property type="evidence" value="ECO:0007669"/>
    <property type="project" value="TreeGrafter"/>
</dbReference>
<keyword evidence="4" id="KW-1185">Reference proteome</keyword>
<dbReference type="PROSITE" id="PS51465">
    <property type="entry name" value="KAZAL_2"/>
    <property type="match status" value="1"/>
</dbReference>
<dbReference type="GO" id="GO:0005576">
    <property type="term" value="C:extracellular region"/>
    <property type="evidence" value="ECO:0007669"/>
    <property type="project" value="TreeGrafter"/>
</dbReference>
<protein>
    <submittedName>
        <fullName evidence="3">Agrin</fullName>
    </submittedName>
</protein>
<dbReference type="SUPFAM" id="SSF100895">
    <property type="entry name" value="Kazal-type serine protease inhibitors"/>
    <property type="match status" value="1"/>
</dbReference>
<accession>A0A151WYG0</accession>
<proteinExistence type="predicted"/>
<dbReference type="CDD" id="cd00104">
    <property type="entry name" value="KAZAL_FS"/>
    <property type="match status" value="1"/>
</dbReference>
<dbReference type="SMART" id="SM00280">
    <property type="entry name" value="KAZAL"/>
    <property type="match status" value="1"/>
</dbReference>
<organism evidence="3 4">
    <name type="scientific">Mycetomoellerius zeteki</name>
    <dbReference type="NCBI Taxonomy" id="64791"/>
    <lineage>
        <taxon>Eukaryota</taxon>
        <taxon>Metazoa</taxon>
        <taxon>Ecdysozoa</taxon>
        <taxon>Arthropoda</taxon>
        <taxon>Hexapoda</taxon>
        <taxon>Insecta</taxon>
        <taxon>Pterygota</taxon>
        <taxon>Neoptera</taxon>
        <taxon>Endopterygota</taxon>
        <taxon>Hymenoptera</taxon>
        <taxon>Apocrita</taxon>
        <taxon>Aculeata</taxon>
        <taxon>Formicoidea</taxon>
        <taxon>Formicidae</taxon>
        <taxon>Myrmicinae</taxon>
        <taxon>Mycetomoellerius</taxon>
    </lineage>
</organism>
<dbReference type="PANTHER" id="PTHR10913:SF78">
    <property type="entry name" value="AGRIN"/>
    <property type="match status" value="1"/>
</dbReference>
<dbReference type="PANTHER" id="PTHR10913">
    <property type="entry name" value="FOLLISTATIN-RELATED"/>
    <property type="match status" value="1"/>
</dbReference>
<evidence type="ECO:0000259" key="2">
    <source>
        <dbReference type="PROSITE" id="PS51465"/>
    </source>
</evidence>
<dbReference type="STRING" id="64791.A0A151WYG0"/>
<dbReference type="FunFam" id="3.30.60.30:FF:000040">
    <property type="entry name" value="Agrin, putative"/>
    <property type="match status" value="1"/>
</dbReference>
<reference evidence="3 4" key="1">
    <citation type="submission" date="2015-09" db="EMBL/GenBank/DDBJ databases">
        <title>Trachymyrmex zeteki WGS genome.</title>
        <authorList>
            <person name="Nygaard S."/>
            <person name="Hu H."/>
            <person name="Boomsma J."/>
            <person name="Zhang G."/>
        </authorList>
    </citation>
    <scope>NUCLEOTIDE SEQUENCE [LARGE SCALE GENOMIC DNA]</scope>
    <source>
        <strain evidence="3">Tzet28-1</strain>
        <tissue evidence="3">Whole body</tissue>
    </source>
</reference>
<feature type="domain" description="Kazal-like" evidence="2">
    <location>
        <begin position="32"/>
        <end position="79"/>
    </location>
</feature>
<dbReference type="AlphaFoldDB" id="A0A151WYG0"/>
<evidence type="ECO:0000256" key="1">
    <source>
        <dbReference type="ARBA" id="ARBA00023157"/>
    </source>
</evidence>
<dbReference type="Gene3D" id="3.30.60.30">
    <property type="match status" value="1"/>
</dbReference>